<dbReference type="GO" id="GO:0004620">
    <property type="term" value="F:phospholipase activity"/>
    <property type="evidence" value="ECO:0007669"/>
    <property type="project" value="InterPro"/>
</dbReference>
<dbReference type="InterPro" id="IPR001054">
    <property type="entry name" value="A/G_cyclase"/>
</dbReference>
<accession>A0A8K1GIE2</accession>
<dbReference type="CDD" id="cd14044">
    <property type="entry name" value="PK_GC-C"/>
    <property type="match status" value="1"/>
</dbReference>
<keyword evidence="8" id="KW-0378">Hydrolase</keyword>
<keyword evidence="9" id="KW-0256">Endoplasmic reticulum</keyword>
<evidence type="ECO:0000256" key="12">
    <source>
        <dbReference type="ARBA" id="ARBA00023098"/>
    </source>
</evidence>
<evidence type="ECO:0000256" key="4">
    <source>
        <dbReference type="ARBA" id="ARBA00022475"/>
    </source>
</evidence>
<keyword evidence="17 20" id="KW-0456">Lyase</keyword>
<evidence type="ECO:0000256" key="16">
    <source>
        <dbReference type="ARBA" id="ARBA00023180"/>
    </source>
</evidence>
<reference evidence="26" key="1">
    <citation type="submission" date="2019-04" db="EMBL/GenBank/DDBJ databases">
        <title>Genome assembly of Zosterops borbonicus 15179.</title>
        <authorList>
            <person name="Leroy T."/>
            <person name="Anselmetti Y."/>
            <person name="Tilak M.-K."/>
            <person name="Nabholz B."/>
        </authorList>
    </citation>
    <scope>NUCLEOTIDE SEQUENCE</scope>
    <source>
        <strain evidence="26">HGM_15179</strain>
        <tissue evidence="26">Muscle</tissue>
    </source>
</reference>
<keyword evidence="27" id="KW-1185">Reference proteome</keyword>
<dbReference type="InterPro" id="IPR001245">
    <property type="entry name" value="Ser-Thr/Tyr_kinase_cat_dom"/>
</dbReference>
<comment type="catalytic activity">
    <reaction evidence="19">
        <text>GTP = 3',5'-cyclic GMP + diphosphate</text>
        <dbReference type="Rhea" id="RHEA:13665"/>
        <dbReference type="ChEBI" id="CHEBI:33019"/>
        <dbReference type="ChEBI" id="CHEBI:37565"/>
        <dbReference type="ChEBI" id="CHEBI:57746"/>
        <dbReference type="EC" id="4.6.1.2"/>
    </reaction>
    <physiologicalReaction direction="left-to-right" evidence="19">
        <dbReference type="Rhea" id="RHEA:13666"/>
    </physiologicalReaction>
</comment>
<dbReference type="FunFam" id="3.40.50.2300:FF:000185">
    <property type="entry name" value="Guanylate cyclase"/>
    <property type="match status" value="1"/>
</dbReference>
<dbReference type="GO" id="GO:0035556">
    <property type="term" value="P:intracellular signal transduction"/>
    <property type="evidence" value="ECO:0007669"/>
    <property type="project" value="InterPro"/>
</dbReference>
<evidence type="ECO:0000256" key="9">
    <source>
        <dbReference type="ARBA" id="ARBA00022824"/>
    </source>
</evidence>
<dbReference type="Gene3D" id="2.10.70.60">
    <property type="entry name" value="Phospholipase B-like, domain 1"/>
    <property type="match status" value="1"/>
</dbReference>
<dbReference type="PANTHER" id="PTHR11920:SF347">
    <property type="entry name" value="GUANYLYL CYCLASE C"/>
    <property type="match status" value="1"/>
</dbReference>
<keyword evidence="13" id="KW-0342">GTP-binding</keyword>
<evidence type="ECO:0000256" key="20">
    <source>
        <dbReference type="RuleBase" id="RU000405"/>
    </source>
</evidence>
<evidence type="ECO:0000256" key="13">
    <source>
        <dbReference type="ARBA" id="ARBA00023134"/>
    </source>
</evidence>
<comment type="similarity">
    <text evidence="3">Belongs to the phospholipase B-like family.</text>
</comment>
<dbReference type="GO" id="GO:0005789">
    <property type="term" value="C:endoplasmic reticulum membrane"/>
    <property type="evidence" value="ECO:0007669"/>
    <property type="project" value="UniProtKB-SubCell"/>
</dbReference>
<dbReference type="GO" id="GO:0005886">
    <property type="term" value="C:plasma membrane"/>
    <property type="evidence" value="ECO:0007669"/>
    <property type="project" value="UniProtKB-SubCell"/>
</dbReference>
<evidence type="ECO:0000256" key="3">
    <source>
        <dbReference type="ARBA" id="ARBA00007835"/>
    </source>
</evidence>
<dbReference type="InterPro" id="IPR028082">
    <property type="entry name" value="Peripla_BP_I"/>
</dbReference>
<dbReference type="InterPro" id="IPR018297">
    <property type="entry name" value="A/G_cyclase_CS"/>
</dbReference>
<dbReference type="InterPro" id="IPR042822">
    <property type="entry name" value="GC-C_PK"/>
</dbReference>
<evidence type="ECO:0000256" key="18">
    <source>
        <dbReference type="ARBA" id="ARBA00023293"/>
    </source>
</evidence>
<dbReference type="GO" id="GO:0005525">
    <property type="term" value="F:GTP binding"/>
    <property type="evidence" value="ECO:0007669"/>
    <property type="project" value="UniProtKB-KW"/>
</dbReference>
<evidence type="ECO:0000256" key="14">
    <source>
        <dbReference type="ARBA" id="ARBA00023136"/>
    </source>
</evidence>
<keyword evidence="16" id="KW-0325">Glycoprotein</keyword>
<keyword evidence="18 21" id="KW-0141">cGMP biosynthesis</keyword>
<dbReference type="GO" id="GO:0007168">
    <property type="term" value="P:receptor guanylyl cyclase signaling pathway"/>
    <property type="evidence" value="ECO:0007669"/>
    <property type="project" value="TreeGrafter"/>
</dbReference>
<evidence type="ECO:0000256" key="19">
    <source>
        <dbReference type="ARBA" id="ARBA00036920"/>
    </source>
</evidence>
<feature type="compositionally biased region" description="Pro residues" evidence="22">
    <location>
        <begin position="162"/>
        <end position="173"/>
    </location>
</feature>
<evidence type="ECO:0000313" key="26">
    <source>
        <dbReference type="EMBL" id="TRZ19425.1"/>
    </source>
</evidence>
<evidence type="ECO:0000256" key="22">
    <source>
        <dbReference type="SAM" id="MobiDB-lite"/>
    </source>
</evidence>
<feature type="domain" description="Guanylate cyclase" evidence="25">
    <location>
        <begin position="998"/>
        <end position="1128"/>
    </location>
</feature>
<dbReference type="CDD" id="cd07302">
    <property type="entry name" value="CHD"/>
    <property type="match status" value="1"/>
</dbReference>
<dbReference type="Pfam" id="PF01094">
    <property type="entry name" value="ANF_receptor"/>
    <property type="match status" value="1"/>
</dbReference>
<dbReference type="PROSITE" id="PS50125">
    <property type="entry name" value="GUANYLATE_CYCLASE_2"/>
    <property type="match status" value="1"/>
</dbReference>
<dbReference type="Pfam" id="PF00211">
    <property type="entry name" value="Guanylate_cyc"/>
    <property type="match status" value="1"/>
</dbReference>
<evidence type="ECO:0000256" key="7">
    <source>
        <dbReference type="ARBA" id="ARBA00022741"/>
    </source>
</evidence>
<dbReference type="Pfam" id="PF04916">
    <property type="entry name" value="Phospholip_B"/>
    <property type="match status" value="1"/>
</dbReference>
<feature type="domain" description="Protein kinase" evidence="24">
    <location>
        <begin position="647"/>
        <end position="927"/>
    </location>
</feature>
<dbReference type="Proteomes" id="UP000796761">
    <property type="component" value="Unassembled WGS sequence"/>
</dbReference>
<keyword evidence="11 23" id="KW-1133">Transmembrane helix</keyword>
<evidence type="ECO:0000256" key="10">
    <source>
        <dbReference type="ARBA" id="ARBA00022963"/>
    </source>
</evidence>
<dbReference type="SUPFAM" id="SSF56112">
    <property type="entry name" value="Protein kinase-like (PK-like)"/>
    <property type="match status" value="1"/>
</dbReference>
<evidence type="ECO:0000313" key="27">
    <source>
        <dbReference type="Proteomes" id="UP000796761"/>
    </source>
</evidence>
<dbReference type="FunFam" id="1.10.510.10:FF:000364">
    <property type="entry name" value="Guanylate cyclase"/>
    <property type="match status" value="1"/>
</dbReference>
<evidence type="ECO:0000256" key="17">
    <source>
        <dbReference type="ARBA" id="ARBA00023239"/>
    </source>
</evidence>
<dbReference type="Gene3D" id="1.10.510.10">
    <property type="entry name" value="Transferase(Phosphotransferase) domain 1"/>
    <property type="match status" value="1"/>
</dbReference>
<dbReference type="GO" id="GO:0005524">
    <property type="term" value="F:ATP binding"/>
    <property type="evidence" value="ECO:0007669"/>
    <property type="project" value="InterPro"/>
</dbReference>
<dbReference type="GO" id="GO:0016042">
    <property type="term" value="P:lipid catabolic process"/>
    <property type="evidence" value="ECO:0007669"/>
    <property type="project" value="UniProtKB-KW"/>
</dbReference>
<keyword evidence="10" id="KW-0442">Lipid degradation</keyword>
<dbReference type="Gene3D" id="3.40.50.2300">
    <property type="match status" value="2"/>
</dbReference>
<dbReference type="PROSITE" id="PS00452">
    <property type="entry name" value="GUANYLATE_CYCLASE_1"/>
    <property type="match status" value="1"/>
</dbReference>
<dbReference type="FunFam" id="3.30.70.1230:FF:000015">
    <property type="entry name" value="Guanylate cyclase"/>
    <property type="match status" value="1"/>
</dbReference>
<dbReference type="InterPro" id="IPR050401">
    <property type="entry name" value="Cyclic_nucleotide_synthase"/>
</dbReference>
<dbReference type="InterPro" id="IPR011009">
    <property type="entry name" value="Kinase-like_dom_sf"/>
</dbReference>
<name>A0A8K1GIE2_9PASS</name>
<dbReference type="InterPro" id="IPR007000">
    <property type="entry name" value="PLipase_B-like"/>
</dbReference>
<keyword evidence="14 23" id="KW-0472">Membrane</keyword>
<evidence type="ECO:0000259" key="24">
    <source>
        <dbReference type="PROSITE" id="PS50011"/>
    </source>
</evidence>
<dbReference type="Gene3D" id="1.10.439.20">
    <property type="entry name" value="Phospholipase B-like, domain 2"/>
    <property type="match status" value="1"/>
</dbReference>
<evidence type="ECO:0000256" key="5">
    <source>
        <dbReference type="ARBA" id="ARBA00022692"/>
    </source>
</evidence>
<feature type="non-terminal residue" evidence="26">
    <location>
        <position position="1"/>
    </location>
</feature>
<dbReference type="EC" id="4.6.1.2" evidence="21"/>
<protein>
    <recommendedName>
        <fullName evidence="21">Guanylate cyclase</fullName>
        <ecNumber evidence="21">4.6.1.2</ecNumber>
    </recommendedName>
</protein>
<keyword evidence="12" id="KW-0443">Lipid metabolism</keyword>
<gene>
    <name evidence="26" type="ORF">HGM15179_007665</name>
</gene>
<dbReference type="InterPro" id="IPR000719">
    <property type="entry name" value="Prot_kinase_dom"/>
</dbReference>
<dbReference type="SUPFAM" id="SSF55073">
    <property type="entry name" value="Nucleotide cyclase"/>
    <property type="match status" value="1"/>
</dbReference>
<evidence type="ECO:0000256" key="11">
    <source>
        <dbReference type="ARBA" id="ARBA00022989"/>
    </source>
</evidence>
<evidence type="ECO:0000256" key="6">
    <source>
        <dbReference type="ARBA" id="ARBA00022729"/>
    </source>
</evidence>
<evidence type="ECO:0000256" key="15">
    <source>
        <dbReference type="ARBA" id="ARBA00023170"/>
    </source>
</evidence>
<comment type="similarity">
    <text evidence="20">Belongs to the adenylyl cyclase class-4/guanylyl cyclase family.</text>
</comment>
<keyword evidence="6" id="KW-0732">Signal</keyword>
<dbReference type="Pfam" id="PF07714">
    <property type="entry name" value="PK_Tyr_Ser-Thr"/>
    <property type="match status" value="1"/>
</dbReference>
<proteinExistence type="inferred from homology"/>
<organism evidence="26 27">
    <name type="scientific">Zosterops borbonicus</name>
    <dbReference type="NCBI Taxonomy" id="364589"/>
    <lineage>
        <taxon>Eukaryota</taxon>
        <taxon>Metazoa</taxon>
        <taxon>Chordata</taxon>
        <taxon>Craniata</taxon>
        <taxon>Vertebrata</taxon>
        <taxon>Euteleostomi</taxon>
        <taxon>Archelosauria</taxon>
        <taxon>Archosauria</taxon>
        <taxon>Dinosauria</taxon>
        <taxon>Saurischia</taxon>
        <taxon>Theropoda</taxon>
        <taxon>Coelurosauria</taxon>
        <taxon>Aves</taxon>
        <taxon>Neognathae</taxon>
        <taxon>Neoaves</taxon>
        <taxon>Telluraves</taxon>
        <taxon>Australaves</taxon>
        <taxon>Passeriformes</taxon>
        <taxon>Sylvioidea</taxon>
        <taxon>Zosteropidae</taxon>
        <taxon>Zosterops</taxon>
    </lineage>
</organism>
<dbReference type="SUPFAM" id="SSF53822">
    <property type="entry name" value="Periplasmic binding protein-like I"/>
    <property type="match status" value="1"/>
</dbReference>
<comment type="subcellular location">
    <subcellularLocation>
        <location evidence="2">Cell membrane</location>
        <topology evidence="2">Single-pass type I membrane protein</topology>
    </subcellularLocation>
    <subcellularLocation>
        <location evidence="1">Endoplasmic reticulum membrane</location>
        <topology evidence="1">Single-pass type I membrane protein</topology>
    </subcellularLocation>
</comment>
<evidence type="ECO:0000259" key="25">
    <source>
        <dbReference type="PROSITE" id="PS50125"/>
    </source>
</evidence>
<evidence type="ECO:0000256" key="21">
    <source>
        <dbReference type="RuleBase" id="RU003431"/>
    </source>
</evidence>
<evidence type="ECO:0000256" key="1">
    <source>
        <dbReference type="ARBA" id="ARBA00004115"/>
    </source>
</evidence>
<dbReference type="SMART" id="SM00044">
    <property type="entry name" value="CYCc"/>
    <property type="match status" value="1"/>
</dbReference>
<evidence type="ECO:0000256" key="2">
    <source>
        <dbReference type="ARBA" id="ARBA00004251"/>
    </source>
</evidence>
<dbReference type="GO" id="GO:0004383">
    <property type="term" value="F:guanylate cyclase activity"/>
    <property type="evidence" value="ECO:0007669"/>
    <property type="project" value="UniProtKB-EC"/>
</dbReference>
<dbReference type="PANTHER" id="PTHR11920">
    <property type="entry name" value="GUANYLYL CYCLASE"/>
    <property type="match status" value="1"/>
</dbReference>
<sequence length="1747" mass="199824">VYPAECITEANRYAEKLPRRLTVGYLRVLENGTKRWLKLGGGDNTSFGAGDSIPLDKHSLQLEKHSLQLDKNSLQMEKHSLQIDKPPLQVEKHSLQLKKHSLQMDKPPLQLEKHSLQLDKHSLQLEKPPLALEKPPLALEKPPLALRTPLGRPPGSLRGARPVPPIPRLPSPREPPEGTELAAGLAELHLQPEDQEELLKRVGSNRCSNNSYVINVMLMNYSDFPANTDSLKLAVKQALERVQKEFQMTGENVTVDAIFHHFTSSLYVSQGCRTSTCEGVELIKTIYDSGTLGCAVIGPACTYATYQMVSLETILSLPLISVGSFGLSCDYKVNLTRLLTPARKLNQFFYHFWRHSELPFKTTTWESVYIYKRTETSEACLWYMNALDAGITEFSENLKFKDILRTPELLKKTVKDPHRKSNVIIMCGSPEDVSTDLGTEKVDNDIVIILIDPFNNVYFKKNISADYMHHILVLTLPPANYSYNTIIRDYMEDDFLAGYFNAVLLFGHSLKKFVVSQSPVSPLSLINEFRNTTFEGVVGPVTLDEFGDIDTNLTVLYTSQTANYFKPLLYFNTQSNETHELMNSPDFIWKNHKLPSDTPGTGPHVLTIAVFTLAGIVILVLFISLLILRKYRRDNERRWKKWSHIPPEEILPLETSETSHVSLKIDEDKRRDTAQRLRQGKYDKKVVILKDLKNSDGNFSEKQKIELNKLLQIDYYNLTKFYGTVKIDTMIFGVIEYCERGSLRDVLNDKISYPDGTFMDWEFKISVLYDIAKGMSYLHSSKTEVHGRLKSTNCVVDNRMVVKITDFGCNSILPPRKDLWTAPEHLRHADVSQKGDVYSYGIIAQEIILRRETFYTGHPWDNREKLYRVESGKGAKPFRPDLTLETVGERQMEIYTLVKSCWEEDPEKRPDFKKIESTLAKIFSNFYGQTNESYMDTLIRRLQLYSRNLEHLVEERTELYKAERDRADRLNFMLLPRPVVKSLKETGLVEPELFEEVTIYFSDIVGFTTLCKYSTPMEVVDMLNDIYKNFDHILDHHDVYKVETIGDAYMVVSGLPKRNGNRHAVDISMMALDILSFMGSFELRHLPGLPVWIRIGIHSGPCAAGVVGIKMPRYCLFGDTVNTASRMESTGLPLRIHVNGSTINILKRTDCHFQYEERGETYLKGRGTEITYWLTGTEDKKYNLPTPPSVENQQQLQDDLAEMITNSLQKRENEGSKAQELSRVGSYRSELRYATVYWNKAEKILQVRNTLDRSGDAYGFYNNSLQTTGWGVLEIKAGYGTQTLSNEDIMYAAGFLEGYLTAPQMYDHAANMYPQLIKTPTIRSGVQNFMAKQDQWTRQQIRNNKDDPFWRHAGYIIAQLDGLYMGALEWAKLHKQTPLSNFDIQFLNAVGDLLDLIPALFDYSARGGQCNVDPGGHGRYQWDMGHCSALIKVLPGYENIYFAHSSWFTYAATLRIYKHWNFNIVDPYTSTSRVSFSSYPGFLVSLDDFYILGSGLVMLQTTNSVFNETLIKQVVPESLLAWQRVRIANMMANDGKTWADTFSKCNSGTYNNQYMVLDLKKVKLQRSLDDGALYIVEQIPTLVEYSDQTNVLRKGYWPSYNIPFHEKIYNLSGYASYVVKYGMDFSYELAPRAKIFRRDQGKVTNLESMKYIMRYNNYQHDPYAEHNPCNTICCREDLNPSLPVPAGCYDSKVSDFRLAAALTASAINGPPVQGGLPVFSWRRFNRTRHQGLPESYNFNFVTMRPIL</sequence>
<feature type="compositionally biased region" description="Low complexity" evidence="22">
    <location>
        <begin position="132"/>
        <end position="146"/>
    </location>
</feature>
<dbReference type="OrthoDB" id="60033at2759"/>
<keyword evidence="15" id="KW-0675">Receptor</keyword>
<dbReference type="Gene3D" id="3.30.70.1230">
    <property type="entry name" value="Nucleotide cyclase"/>
    <property type="match status" value="1"/>
</dbReference>
<keyword evidence="7" id="KW-0547">Nucleotide-binding</keyword>
<dbReference type="GO" id="GO:0004672">
    <property type="term" value="F:protein kinase activity"/>
    <property type="evidence" value="ECO:0007669"/>
    <property type="project" value="InterPro"/>
</dbReference>
<keyword evidence="5 23" id="KW-0812">Transmembrane</keyword>
<comment type="caution">
    <text evidence="26">The sequence shown here is derived from an EMBL/GenBank/DDBJ whole genome shotgun (WGS) entry which is preliminary data.</text>
</comment>
<dbReference type="EMBL" id="SWJQ01000184">
    <property type="protein sequence ID" value="TRZ19425.1"/>
    <property type="molecule type" value="Genomic_DNA"/>
</dbReference>
<dbReference type="InterPro" id="IPR029787">
    <property type="entry name" value="Nucleotide_cyclase"/>
</dbReference>
<dbReference type="GO" id="GO:0001653">
    <property type="term" value="F:peptide receptor activity"/>
    <property type="evidence" value="ECO:0007669"/>
    <property type="project" value="TreeGrafter"/>
</dbReference>
<dbReference type="PROSITE" id="PS50011">
    <property type="entry name" value="PROTEIN_KINASE_DOM"/>
    <property type="match status" value="1"/>
</dbReference>
<dbReference type="GO" id="GO:0004016">
    <property type="term" value="F:adenylate cyclase activity"/>
    <property type="evidence" value="ECO:0007669"/>
    <property type="project" value="TreeGrafter"/>
</dbReference>
<dbReference type="Gene3D" id="3.60.60.20">
    <property type="match status" value="1"/>
</dbReference>
<dbReference type="InterPro" id="IPR043041">
    <property type="entry name" value="PLipase_B-like_dom2"/>
</dbReference>
<evidence type="ECO:0000256" key="8">
    <source>
        <dbReference type="ARBA" id="ARBA00022801"/>
    </source>
</evidence>
<dbReference type="InterPro" id="IPR001828">
    <property type="entry name" value="ANF_lig-bd_rcpt"/>
</dbReference>
<dbReference type="InterPro" id="IPR043042">
    <property type="entry name" value="PLipase_B-like_dom3"/>
</dbReference>
<keyword evidence="4" id="KW-1003">Cell membrane</keyword>
<feature type="region of interest" description="Disordered" evidence="22">
    <location>
        <begin position="132"/>
        <end position="179"/>
    </location>
</feature>
<feature type="transmembrane region" description="Helical" evidence="23">
    <location>
        <begin position="605"/>
        <end position="628"/>
    </location>
</feature>
<evidence type="ECO:0000256" key="23">
    <source>
        <dbReference type="SAM" id="Phobius"/>
    </source>
</evidence>
<dbReference type="InterPro" id="IPR043040">
    <property type="entry name" value="PLipase_B-like_dom1"/>
</dbReference>